<proteinExistence type="predicted"/>
<dbReference type="OrthoDB" id="1114264at2759"/>
<name>A0A9W3CYY4_RAPSA</name>
<dbReference type="GeneID" id="108831994"/>
<evidence type="ECO:0000256" key="1">
    <source>
        <dbReference type="SAM" id="MobiDB-lite"/>
    </source>
</evidence>
<sequence length="279" mass="30821">MAKTRGGGKVGSRRSRRNQGLEVVDQGLEDKRPQLKVKKATAKKTASPKKSLVLTPTRRSSRIKKVAAQDDDELEDVTPDDDDDELEDVTPEYIPRVDEVEDVLNGKEAEEDGDGNGKEAEEDGDGNGKENEDEQANMEDDGVLNEKGNEEEARDMEEDGTAQDDEIPSTEGVELGGEEVQKKNKRGPTKLRRVAENPNDKIMVTFNDIGEHIGPGSVTLSSFLGPLVREHVPVTLADWRNLDAATKATMWEEIQVCIYTLVCFVEPQDEIITCLTCLL</sequence>
<feature type="compositionally biased region" description="Gly residues" evidence="1">
    <location>
        <begin position="1"/>
        <end position="10"/>
    </location>
</feature>
<feature type="compositionally biased region" description="Acidic residues" evidence="1">
    <location>
        <begin position="152"/>
        <end position="168"/>
    </location>
</feature>
<feature type="compositionally biased region" description="Acidic residues" evidence="1">
    <location>
        <begin position="109"/>
        <end position="143"/>
    </location>
</feature>
<reference evidence="3" key="1">
    <citation type="submission" date="2025-08" db="UniProtKB">
        <authorList>
            <consortium name="RefSeq"/>
        </authorList>
    </citation>
    <scope>IDENTIFICATION</scope>
    <source>
        <tissue evidence="3">Leaf</tissue>
    </source>
</reference>
<feature type="compositionally biased region" description="Basic residues" evidence="1">
    <location>
        <begin position="183"/>
        <end position="192"/>
    </location>
</feature>
<dbReference type="KEGG" id="rsz:108831994"/>
<dbReference type="Proteomes" id="UP000504610">
    <property type="component" value="Unplaced"/>
</dbReference>
<evidence type="ECO:0000313" key="2">
    <source>
        <dbReference type="Proteomes" id="UP000504610"/>
    </source>
</evidence>
<keyword evidence="2" id="KW-1185">Reference proteome</keyword>
<gene>
    <name evidence="3" type="primary">LOC108831994</name>
</gene>
<evidence type="ECO:0000313" key="3">
    <source>
        <dbReference type="RefSeq" id="XP_056856767.1"/>
    </source>
</evidence>
<feature type="compositionally biased region" description="Acidic residues" evidence="1">
    <location>
        <begin position="69"/>
        <end position="90"/>
    </location>
</feature>
<organism evidence="2 3">
    <name type="scientific">Raphanus sativus</name>
    <name type="common">Radish</name>
    <name type="synonym">Raphanus raphanistrum var. sativus</name>
    <dbReference type="NCBI Taxonomy" id="3726"/>
    <lineage>
        <taxon>Eukaryota</taxon>
        <taxon>Viridiplantae</taxon>
        <taxon>Streptophyta</taxon>
        <taxon>Embryophyta</taxon>
        <taxon>Tracheophyta</taxon>
        <taxon>Spermatophyta</taxon>
        <taxon>Magnoliopsida</taxon>
        <taxon>eudicotyledons</taxon>
        <taxon>Gunneridae</taxon>
        <taxon>Pentapetalae</taxon>
        <taxon>rosids</taxon>
        <taxon>malvids</taxon>
        <taxon>Brassicales</taxon>
        <taxon>Brassicaceae</taxon>
        <taxon>Brassiceae</taxon>
        <taxon>Raphanus</taxon>
    </lineage>
</organism>
<accession>A0A9W3CYY4</accession>
<dbReference type="AlphaFoldDB" id="A0A9W3CYY4"/>
<feature type="region of interest" description="Disordered" evidence="1">
    <location>
        <begin position="1"/>
        <end position="193"/>
    </location>
</feature>
<dbReference type="RefSeq" id="XP_056856767.1">
    <property type="nucleotide sequence ID" value="XM_057000787.1"/>
</dbReference>
<protein>
    <submittedName>
        <fullName evidence="3">Uncharacterized protein LOC108831994</fullName>
    </submittedName>
</protein>